<dbReference type="Gene3D" id="1.20.1290.10">
    <property type="entry name" value="AhpD-like"/>
    <property type="match status" value="1"/>
</dbReference>
<proteinExistence type="predicted"/>
<dbReference type="SUPFAM" id="SSF69118">
    <property type="entry name" value="AhpD-like"/>
    <property type="match status" value="1"/>
</dbReference>
<keyword evidence="3" id="KW-1185">Reference proteome</keyword>
<dbReference type="InterPro" id="IPR003779">
    <property type="entry name" value="CMD-like"/>
</dbReference>
<sequence length="143" mass="15633">MTQDYTKLFQTMIAQSQEMARAFNPALESFNTAALEKLIPVLPKDMLEIFFGRTFNREGLDARTRFLVSIAGMVASGVHGDPQLRLGIRNALEAGATKREIAETIFQMSMFGGVPAMTRALDIAQGVFDETQDSGSQNPGDNA</sequence>
<dbReference type="OrthoDB" id="9801400at2"/>
<dbReference type="InterPro" id="IPR029032">
    <property type="entry name" value="AhpD-like"/>
</dbReference>
<feature type="domain" description="Carboxymuconolactone decarboxylase-like" evidence="1">
    <location>
        <begin position="45"/>
        <end position="125"/>
    </location>
</feature>
<reference evidence="2 3" key="1">
    <citation type="submission" date="2017-09" db="EMBL/GenBank/DDBJ databases">
        <title>A multilocus sequence analysis scheme for characterization of bacteria in the genus Thioclava.</title>
        <authorList>
            <person name="Liu Y."/>
            <person name="Shao Z."/>
        </authorList>
    </citation>
    <scope>NUCLEOTIDE SEQUENCE [LARGE SCALE GENOMIC DNA]</scope>
    <source>
        <strain evidence="2 3">CAU 1312</strain>
    </source>
</reference>
<dbReference type="Pfam" id="PF02627">
    <property type="entry name" value="CMD"/>
    <property type="match status" value="1"/>
</dbReference>
<comment type="caution">
    <text evidence="2">The sequence shown here is derived from an EMBL/GenBank/DDBJ whole genome shotgun (WGS) entry which is preliminary data.</text>
</comment>
<dbReference type="PANTHER" id="PTHR33570">
    <property type="entry name" value="4-CARBOXYMUCONOLACTONE DECARBOXYLASE FAMILY PROTEIN"/>
    <property type="match status" value="1"/>
</dbReference>
<protein>
    <recommendedName>
        <fullName evidence="1">Carboxymuconolactone decarboxylase-like domain-containing protein</fullName>
    </recommendedName>
</protein>
<dbReference type="PANTHER" id="PTHR33570:SF2">
    <property type="entry name" value="CARBOXYMUCONOLACTONE DECARBOXYLASE-LIKE DOMAIN-CONTAINING PROTEIN"/>
    <property type="match status" value="1"/>
</dbReference>
<dbReference type="EMBL" id="NTJD01000002">
    <property type="protein sequence ID" value="PCD77619.1"/>
    <property type="molecule type" value="Genomic_DNA"/>
</dbReference>
<dbReference type="Proteomes" id="UP000243507">
    <property type="component" value="Unassembled WGS sequence"/>
</dbReference>
<evidence type="ECO:0000313" key="2">
    <source>
        <dbReference type="EMBL" id="PCD77619.1"/>
    </source>
</evidence>
<dbReference type="GO" id="GO:0051920">
    <property type="term" value="F:peroxiredoxin activity"/>
    <property type="evidence" value="ECO:0007669"/>
    <property type="project" value="InterPro"/>
</dbReference>
<dbReference type="InterPro" id="IPR052512">
    <property type="entry name" value="4CMD/NDH-1_regulator"/>
</dbReference>
<name>A0A2A4CTZ6_9RHOB</name>
<dbReference type="RefSeq" id="WP_096431246.1">
    <property type="nucleotide sequence ID" value="NZ_NTJD01000002.1"/>
</dbReference>
<gene>
    <name evidence="2" type="ORF">CLN94_03705</name>
</gene>
<evidence type="ECO:0000313" key="3">
    <source>
        <dbReference type="Proteomes" id="UP000243507"/>
    </source>
</evidence>
<evidence type="ECO:0000259" key="1">
    <source>
        <dbReference type="Pfam" id="PF02627"/>
    </source>
</evidence>
<accession>A0A2A4CTZ6</accession>
<dbReference type="AlphaFoldDB" id="A0A2A4CTZ6"/>
<organism evidence="2 3">
    <name type="scientific">Pseudothioclava arenosa</name>
    <dbReference type="NCBI Taxonomy" id="1795308"/>
    <lineage>
        <taxon>Bacteria</taxon>
        <taxon>Pseudomonadati</taxon>
        <taxon>Pseudomonadota</taxon>
        <taxon>Alphaproteobacteria</taxon>
        <taxon>Rhodobacterales</taxon>
        <taxon>Paracoccaceae</taxon>
        <taxon>Pseudothioclava</taxon>
    </lineage>
</organism>